<reference evidence="1" key="1">
    <citation type="submission" date="2022-03" db="EMBL/GenBank/DDBJ databases">
        <authorList>
            <person name="Lindestad O."/>
        </authorList>
    </citation>
    <scope>NUCLEOTIDE SEQUENCE</scope>
</reference>
<proteinExistence type="predicted"/>
<comment type="caution">
    <text evidence="1">The sequence shown here is derived from an EMBL/GenBank/DDBJ whole genome shotgun (WGS) entry which is preliminary data.</text>
</comment>
<accession>A0A8S4RPH3</accession>
<sequence>MCWLGGGGERSAVGGRRSGCAVRAAIAPPVGSRTPRALRASCARPVLTAHAGAGAPPPLRRNLAAGGSLVHRAQLNQPYSDHVTPTLFFFLVGKSSWIPPRHGEAR</sequence>
<evidence type="ECO:0000313" key="1">
    <source>
        <dbReference type="EMBL" id="CAH2239305.1"/>
    </source>
</evidence>
<evidence type="ECO:0000313" key="2">
    <source>
        <dbReference type="Proteomes" id="UP000838756"/>
    </source>
</evidence>
<keyword evidence="2" id="KW-1185">Reference proteome</keyword>
<protein>
    <submittedName>
        <fullName evidence="1">Jg6876 protein</fullName>
    </submittedName>
</protein>
<organism evidence="1 2">
    <name type="scientific">Pararge aegeria aegeria</name>
    <dbReference type="NCBI Taxonomy" id="348720"/>
    <lineage>
        <taxon>Eukaryota</taxon>
        <taxon>Metazoa</taxon>
        <taxon>Ecdysozoa</taxon>
        <taxon>Arthropoda</taxon>
        <taxon>Hexapoda</taxon>
        <taxon>Insecta</taxon>
        <taxon>Pterygota</taxon>
        <taxon>Neoptera</taxon>
        <taxon>Endopterygota</taxon>
        <taxon>Lepidoptera</taxon>
        <taxon>Glossata</taxon>
        <taxon>Ditrysia</taxon>
        <taxon>Papilionoidea</taxon>
        <taxon>Nymphalidae</taxon>
        <taxon>Satyrinae</taxon>
        <taxon>Satyrini</taxon>
        <taxon>Parargina</taxon>
        <taxon>Pararge</taxon>
    </lineage>
</organism>
<dbReference type="AlphaFoldDB" id="A0A8S4RPH3"/>
<gene>
    <name evidence="1" type="primary">jg6876</name>
    <name evidence="1" type="ORF">PAEG_LOCUS16090</name>
</gene>
<dbReference type="EMBL" id="CAKXAJ010025428">
    <property type="protein sequence ID" value="CAH2239305.1"/>
    <property type="molecule type" value="Genomic_DNA"/>
</dbReference>
<dbReference type="Proteomes" id="UP000838756">
    <property type="component" value="Unassembled WGS sequence"/>
</dbReference>
<name>A0A8S4RPH3_9NEOP</name>